<dbReference type="InterPro" id="IPR044016">
    <property type="entry name" value="Big_13"/>
</dbReference>
<dbReference type="Pfam" id="PF22612">
    <property type="entry name" value="GH113"/>
    <property type="match status" value="1"/>
</dbReference>
<dbReference type="Gene3D" id="3.20.20.80">
    <property type="entry name" value="Glycosidases"/>
    <property type="match status" value="1"/>
</dbReference>
<evidence type="ECO:0000313" key="6">
    <source>
        <dbReference type="EMBL" id="MCW8088099.1"/>
    </source>
</evidence>
<dbReference type="InterPro" id="IPR013783">
    <property type="entry name" value="Ig-like_fold"/>
</dbReference>
<comment type="caution">
    <text evidence="6">The sequence shown here is derived from an EMBL/GenBank/DDBJ whole genome shotgun (WGS) entry which is preliminary data.</text>
</comment>
<dbReference type="SUPFAM" id="SSF51120">
    <property type="entry name" value="beta-Roll"/>
    <property type="match status" value="3"/>
</dbReference>
<dbReference type="InterPro" id="IPR031768">
    <property type="entry name" value="CBM60_xylan-bd"/>
</dbReference>
<dbReference type="InterPro" id="IPR050557">
    <property type="entry name" value="RTX_toxin/Mannuronan_C5-epim"/>
</dbReference>
<dbReference type="Gene3D" id="2.60.40.10">
    <property type="entry name" value="Immunoglobulins"/>
    <property type="match status" value="2"/>
</dbReference>
<dbReference type="Gene3D" id="2.60.60.40">
    <property type="match status" value="1"/>
</dbReference>
<dbReference type="PROSITE" id="PS00330">
    <property type="entry name" value="HEMOLYSIN_CALCIUM"/>
    <property type="match status" value="5"/>
</dbReference>
<name>A0ABT3P107_9PROT</name>
<dbReference type="InterPro" id="IPR001343">
    <property type="entry name" value="Hemolysn_Ca-bd"/>
</dbReference>
<feature type="domain" description="Carbohydrate binding module xylan-binding" evidence="3">
    <location>
        <begin position="391"/>
        <end position="473"/>
    </location>
</feature>
<protein>
    <submittedName>
        <fullName evidence="6">Ig-like domain-containing protein</fullName>
    </submittedName>
</protein>
<dbReference type="InterPro" id="IPR055151">
    <property type="entry name" value="GH113"/>
</dbReference>
<dbReference type="NCBIfam" id="NF033510">
    <property type="entry name" value="Ca_tandemer"/>
    <property type="match status" value="3"/>
</dbReference>
<evidence type="ECO:0000259" key="4">
    <source>
        <dbReference type="Pfam" id="PF17936"/>
    </source>
</evidence>
<evidence type="ECO:0000256" key="1">
    <source>
        <dbReference type="ARBA" id="ARBA00004613"/>
    </source>
</evidence>
<organism evidence="6 7">
    <name type="scientific">Sabulicella glaciei</name>
    <dbReference type="NCBI Taxonomy" id="2984948"/>
    <lineage>
        <taxon>Bacteria</taxon>
        <taxon>Pseudomonadati</taxon>
        <taxon>Pseudomonadota</taxon>
        <taxon>Alphaproteobacteria</taxon>
        <taxon>Acetobacterales</taxon>
        <taxon>Acetobacteraceae</taxon>
        <taxon>Sabulicella</taxon>
    </lineage>
</organism>
<dbReference type="Pfam" id="PF17936">
    <property type="entry name" value="Big_6"/>
    <property type="match status" value="1"/>
</dbReference>
<comment type="subcellular location">
    <subcellularLocation>
        <location evidence="1">Secreted</location>
    </subcellularLocation>
</comment>
<dbReference type="Pfam" id="PF00353">
    <property type="entry name" value="HemolysinCabind"/>
    <property type="match status" value="3"/>
</dbReference>
<dbReference type="InterPro" id="IPR018511">
    <property type="entry name" value="Hemolysin-typ_Ca-bd_CS"/>
</dbReference>
<evidence type="ECO:0000259" key="5">
    <source>
        <dbReference type="Pfam" id="PF19077"/>
    </source>
</evidence>
<dbReference type="EMBL" id="JAPFQI010000026">
    <property type="protein sequence ID" value="MCW8088099.1"/>
    <property type="molecule type" value="Genomic_DNA"/>
</dbReference>
<dbReference type="PANTHER" id="PTHR38340">
    <property type="entry name" value="S-LAYER PROTEIN"/>
    <property type="match status" value="1"/>
</dbReference>
<reference evidence="6 7" key="1">
    <citation type="submission" date="2022-10" db="EMBL/GenBank/DDBJ databases">
        <title>Roseococcus glaciei nov., sp. nov., isolated from glacier.</title>
        <authorList>
            <person name="Liu Q."/>
            <person name="Xin Y.-H."/>
        </authorList>
    </citation>
    <scope>NUCLEOTIDE SEQUENCE [LARGE SCALE GENOMIC DNA]</scope>
    <source>
        <strain evidence="6 7">MDT2-1-1</strain>
    </source>
</reference>
<feature type="domain" description="Bacterial Ig-like" evidence="5">
    <location>
        <begin position="611"/>
        <end position="704"/>
    </location>
</feature>
<sequence length="999" mass="103166">MSSGLFEYAGFAFPSWWNGSFGSATSLTSLTALASTGSNSVSIVPTSYISTVTSSDFHASSQTESDANVRAQILQAHSLGLDVILKPHVDAEDGSAFRGEFAPSDVDAWFAGYKALILRYAKIAAETGVKTLSIGCEYDSLVGAAYRSRWVDIIDSVRAVYDGVLTYAATAMSARNVSFWDQVDLIGVNSYYRMSESTTASVQDYKNSWTSVPTNAWEFSITEGKSPIDFLRNLAVKYDKPLFLAEVGYRSMDGAALDPGIWTSSGAVDLQEQANLYQALFETFTTYGGDWFAGMHLWNWDITSKGASNTNYSPQDKPALQVVTNWFTGQTAIQGLSLNGSIVADALHGGLGADMLNAGMGNDTLFGGGGDDILIGGPSTLASAAPLASTTLVVSARADVLNGVGAKFVILVNGAQIGGTFEAKAQAGQFSVTFANTATVNSVGVKFVNDEMVQGVGDRNLYVLGLEVNGKSLPISEAVNPTGNGQGSMWFNSTLSIDTRSRQDWFTGATTDHDTLFGGAGDDTLIGGVGNDYLDGGEGNDVALYSGFRSEYAVSSLSGGFFQVTDLRTGSPEGTDRLKDVEFLRFADGTFSLPQLAGGGSNPVPVVTPKILAFSSDTGASASDRITSDNTLVFLGSTEAGRGVQILLNNQVIGTTTADASGQWSFDHSGKVLADGQHVLTAIDLDAAGVAGGASGGFAFTVDTRAPDAPVIARITPDTGTSAADGVTNSKVVTLLGTAEAGASLAVHLGTALIGQATADAEGRWSFTTSSLVDGVHRFTAQATDLAGNKGALSSVAQVTVDTVAPVARFTGLEAGKNAATLEGVAEAGSTVQVFGAADKLMGTTTASANGQWSLAVGSLGNGAQTFRISAADAAGNAGAGEGLLLFGSSKADTLLGTTGRDLLVGGAGHDVLTGGQGSDVFLFASGFGRDRITDFTAGAGAGRDQIQFDQTLFKDFSAVLARTTQMGADSVITLDSSNSVTLVGVSKTALVSDNFLFV</sequence>
<dbReference type="PRINTS" id="PR00313">
    <property type="entry name" value="CABNDNGRPT"/>
</dbReference>
<dbReference type="InterPro" id="IPR011049">
    <property type="entry name" value="Serralysin-like_metalloprot_C"/>
</dbReference>
<dbReference type="Proteomes" id="UP001526430">
    <property type="component" value="Unassembled WGS sequence"/>
</dbReference>
<evidence type="ECO:0000259" key="3">
    <source>
        <dbReference type="Pfam" id="PF16841"/>
    </source>
</evidence>
<dbReference type="Pfam" id="PF19077">
    <property type="entry name" value="Big_13"/>
    <property type="match status" value="2"/>
</dbReference>
<dbReference type="PANTHER" id="PTHR38340:SF1">
    <property type="entry name" value="S-LAYER PROTEIN"/>
    <property type="match status" value="1"/>
</dbReference>
<evidence type="ECO:0000313" key="7">
    <source>
        <dbReference type="Proteomes" id="UP001526430"/>
    </source>
</evidence>
<dbReference type="Pfam" id="PF16841">
    <property type="entry name" value="CBM60"/>
    <property type="match status" value="1"/>
</dbReference>
<dbReference type="SUPFAM" id="SSF51445">
    <property type="entry name" value="(Trans)glycosidases"/>
    <property type="match status" value="1"/>
</dbReference>
<feature type="domain" description="Bacterial Ig" evidence="4">
    <location>
        <begin position="812"/>
        <end position="879"/>
    </location>
</feature>
<gene>
    <name evidence="6" type="ORF">OF850_21100</name>
</gene>
<dbReference type="Gene3D" id="2.150.10.10">
    <property type="entry name" value="Serralysin-like metalloprotease, C-terminal"/>
    <property type="match status" value="2"/>
</dbReference>
<dbReference type="InterPro" id="IPR041498">
    <property type="entry name" value="Big_6"/>
</dbReference>
<keyword evidence="7" id="KW-1185">Reference proteome</keyword>
<proteinExistence type="predicted"/>
<accession>A0ABT3P107</accession>
<feature type="domain" description="Bacterial Ig-like" evidence="5">
    <location>
        <begin position="716"/>
        <end position="803"/>
    </location>
</feature>
<dbReference type="RefSeq" id="WP_301592302.1">
    <property type="nucleotide sequence ID" value="NZ_JAPFQI010000026.1"/>
</dbReference>
<dbReference type="CDD" id="cd19608">
    <property type="entry name" value="GH113_mannanase-like"/>
    <property type="match status" value="1"/>
</dbReference>
<dbReference type="InterPro" id="IPR017853">
    <property type="entry name" value="GH"/>
</dbReference>
<keyword evidence="2" id="KW-0964">Secreted</keyword>
<evidence type="ECO:0000256" key="2">
    <source>
        <dbReference type="ARBA" id="ARBA00022525"/>
    </source>
</evidence>